<dbReference type="RefSeq" id="XP_005760275.1">
    <property type="nucleotide sequence ID" value="XM_005760218.1"/>
</dbReference>
<evidence type="ECO:0000313" key="1">
    <source>
        <dbReference type="EnsemblProtists" id="EOD07846"/>
    </source>
</evidence>
<sequence>MPKRARTVKMPWSFTLGSEDEEDFDVGDDFLEQGTGALGAGGEASVLTTVLSSYKPAPPRPTKPMMLELKKMAAGELAGDEGSVLKLFGDNAQLSAENMLDKHVPNMCLLIAEVKKHGIGLREFVRDSTLFFDTMHYESSCFSEANFSMRPLLAACDAGESDIMLFLALCRLFRIGISHEALAGPPGRQANDSCAGASAVLGASKLALIKLVPSFEGGLAKRSLTFEQTYQLFNLLDTGDTCCRVNINDDINDDGKNCSSHIPQMAELNLELLLTLLGNDGVHVQTIVGFAASPRLVAARLADGSDDYYTPEADDGELGPSHIKYWRGTLEEILPEADALKVEIYNQLCALKLLDQPSLAPLPSHEDAREWEPSEEQCTAAAAAAAQRLWRRIAAQDARGKELVRLLQLHERWRAECECVQQRFAPAYQAEALEGEDGTALLLAQDGCYPPDDWHLRFEHACDWLELLEARHATLSAEFARLRDIALARPHQLNELRATLVLRHVDTGAEECVEMRERPSQQAGAGDWTQGWFQRHTPQEMRVPMSMNEVFVEGELVPRKSKTKPGKNQHKARVVSIDVL</sequence>
<dbReference type="PaxDb" id="2903-EOD07846"/>
<dbReference type="GeneID" id="17253997"/>
<dbReference type="AlphaFoldDB" id="A0A0D3I9B1"/>
<accession>A0A0D3I9B1</accession>
<reference evidence="2" key="1">
    <citation type="journal article" date="2013" name="Nature">
        <title>Pan genome of the phytoplankton Emiliania underpins its global distribution.</title>
        <authorList>
            <person name="Read B.A."/>
            <person name="Kegel J."/>
            <person name="Klute M.J."/>
            <person name="Kuo A."/>
            <person name="Lefebvre S.C."/>
            <person name="Maumus F."/>
            <person name="Mayer C."/>
            <person name="Miller J."/>
            <person name="Monier A."/>
            <person name="Salamov A."/>
            <person name="Young J."/>
            <person name="Aguilar M."/>
            <person name="Claverie J.M."/>
            <person name="Frickenhaus S."/>
            <person name="Gonzalez K."/>
            <person name="Herman E.K."/>
            <person name="Lin Y.C."/>
            <person name="Napier J."/>
            <person name="Ogata H."/>
            <person name="Sarno A.F."/>
            <person name="Shmutz J."/>
            <person name="Schroeder D."/>
            <person name="de Vargas C."/>
            <person name="Verret F."/>
            <person name="von Dassow P."/>
            <person name="Valentin K."/>
            <person name="Van de Peer Y."/>
            <person name="Wheeler G."/>
            <person name="Dacks J.B."/>
            <person name="Delwiche C.F."/>
            <person name="Dyhrman S.T."/>
            <person name="Glockner G."/>
            <person name="John U."/>
            <person name="Richards T."/>
            <person name="Worden A.Z."/>
            <person name="Zhang X."/>
            <person name="Grigoriev I.V."/>
            <person name="Allen A.E."/>
            <person name="Bidle K."/>
            <person name="Borodovsky M."/>
            <person name="Bowler C."/>
            <person name="Brownlee C."/>
            <person name="Cock J.M."/>
            <person name="Elias M."/>
            <person name="Gladyshev V.N."/>
            <person name="Groth M."/>
            <person name="Guda C."/>
            <person name="Hadaegh A."/>
            <person name="Iglesias-Rodriguez M.D."/>
            <person name="Jenkins J."/>
            <person name="Jones B.M."/>
            <person name="Lawson T."/>
            <person name="Leese F."/>
            <person name="Lindquist E."/>
            <person name="Lobanov A."/>
            <person name="Lomsadze A."/>
            <person name="Malik S.B."/>
            <person name="Marsh M.E."/>
            <person name="Mackinder L."/>
            <person name="Mock T."/>
            <person name="Mueller-Roeber B."/>
            <person name="Pagarete A."/>
            <person name="Parker M."/>
            <person name="Probert I."/>
            <person name="Quesneville H."/>
            <person name="Raines C."/>
            <person name="Rensing S.A."/>
            <person name="Riano-Pachon D.M."/>
            <person name="Richier S."/>
            <person name="Rokitta S."/>
            <person name="Shiraiwa Y."/>
            <person name="Soanes D.M."/>
            <person name="van der Giezen M."/>
            <person name="Wahlund T.M."/>
            <person name="Williams B."/>
            <person name="Wilson W."/>
            <person name="Wolfe G."/>
            <person name="Wurch L.L."/>
        </authorList>
    </citation>
    <scope>NUCLEOTIDE SEQUENCE</scope>
</reference>
<name>A0A0D3I9B1_EMIH1</name>
<evidence type="ECO:0000313" key="2">
    <source>
        <dbReference type="Proteomes" id="UP000013827"/>
    </source>
</evidence>
<reference evidence="1" key="2">
    <citation type="submission" date="2024-10" db="UniProtKB">
        <authorList>
            <consortium name="EnsemblProtists"/>
        </authorList>
    </citation>
    <scope>IDENTIFICATION</scope>
</reference>
<dbReference type="KEGG" id="ehx:EMIHUDRAFT_249340"/>
<protein>
    <submittedName>
        <fullName evidence="1">Uncharacterized protein</fullName>
    </submittedName>
</protein>
<dbReference type="EnsemblProtists" id="EOD07846">
    <property type="protein sequence ID" value="EOD07846"/>
    <property type="gene ID" value="EMIHUDRAFT_249340"/>
</dbReference>
<dbReference type="Proteomes" id="UP000013827">
    <property type="component" value="Unassembled WGS sequence"/>
</dbReference>
<dbReference type="HOGENOM" id="CLU_470477_0_0_1"/>
<proteinExistence type="predicted"/>
<keyword evidence="2" id="KW-1185">Reference proteome</keyword>
<organism evidence="1 2">
    <name type="scientific">Emiliania huxleyi (strain CCMP1516)</name>
    <dbReference type="NCBI Taxonomy" id="280463"/>
    <lineage>
        <taxon>Eukaryota</taxon>
        <taxon>Haptista</taxon>
        <taxon>Haptophyta</taxon>
        <taxon>Prymnesiophyceae</taxon>
        <taxon>Isochrysidales</taxon>
        <taxon>Noelaerhabdaceae</taxon>
        <taxon>Emiliania</taxon>
    </lineage>
</organism>